<evidence type="ECO:0000313" key="1">
    <source>
        <dbReference type="EMBL" id="MFF4522195.1"/>
    </source>
</evidence>
<gene>
    <name evidence="1" type="ORF">ACFY1D_12220</name>
</gene>
<accession>A0ABW6UFJ1</accession>
<organism evidence="1 2">
    <name type="scientific">Streptomyces bluensis</name>
    <dbReference type="NCBI Taxonomy" id="33897"/>
    <lineage>
        <taxon>Bacteria</taxon>
        <taxon>Bacillati</taxon>
        <taxon>Actinomycetota</taxon>
        <taxon>Actinomycetes</taxon>
        <taxon>Kitasatosporales</taxon>
        <taxon>Streptomycetaceae</taxon>
        <taxon>Streptomyces</taxon>
    </lineage>
</organism>
<name>A0ABW6UFJ1_9ACTN</name>
<protein>
    <submittedName>
        <fullName evidence="1">Uncharacterized protein</fullName>
    </submittedName>
</protein>
<proteinExistence type="predicted"/>
<dbReference type="EMBL" id="JBIAWJ010000004">
    <property type="protein sequence ID" value="MFF4522195.1"/>
    <property type="molecule type" value="Genomic_DNA"/>
</dbReference>
<reference evidence="1 2" key="1">
    <citation type="submission" date="2024-10" db="EMBL/GenBank/DDBJ databases">
        <title>The Natural Products Discovery Center: Release of the First 8490 Sequenced Strains for Exploring Actinobacteria Biosynthetic Diversity.</title>
        <authorList>
            <person name="Kalkreuter E."/>
            <person name="Kautsar S.A."/>
            <person name="Yang D."/>
            <person name="Bader C.D."/>
            <person name="Teijaro C.N."/>
            <person name="Fluegel L."/>
            <person name="Davis C.M."/>
            <person name="Simpson J.R."/>
            <person name="Lauterbach L."/>
            <person name="Steele A.D."/>
            <person name="Gui C."/>
            <person name="Meng S."/>
            <person name="Li G."/>
            <person name="Viehrig K."/>
            <person name="Ye F."/>
            <person name="Su P."/>
            <person name="Kiefer A.F."/>
            <person name="Nichols A."/>
            <person name="Cepeda A.J."/>
            <person name="Yan W."/>
            <person name="Fan B."/>
            <person name="Jiang Y."/>
            <person name="Adhikari A."/>
            <person name="Zheng C.-J."/>
            <person name="Schuster L."/>
            <person name="Cowan T.M."/>
            <person name="Smanski M.J."/>
            <person name="Chevrette M.G."/>
            <person name="De Carvalho L.P.S."/>
            <person name="Shen B."/>
        </authorList>
    </citation>
    <scope>NUCLEOTIDE SEQUENCE [LARGE SCALE GENOMIC DNA]</scope>
    <source>
        <strain evidence="1 2">NPDC001390</strain>
    </source>
</reference>
<evidence type="ECO:0000313" key="2">
    <source>
        <dbReference type="Proteomes" id="UP001602058"/>
    </source>
</evidence>
<keyword evidence="2" id="KW-1185">Reference proteome</keyword>
<comment type="caution">
    <text evidence="1">The sequence shown here is derived from an EMBL/GenBank/DDBJ whole genome shotgun (WGS) entry which is preliminary data.</text>
</comment>
<sequence length="54" mass="5736">MGASPALIGHLQLLLGEELGADEDELVMRQFRKAYSQPCGWRGPPGPGTSPVDS</sequence>
<dbReference type="RefSeq" id="WP_351083440.1">
    <property type="nucleotide sequence ID" value="NZ_JBEOZG010000021.1"/>
</dbReference>
<dbReference type="Proteomes" id="UP001602058">
    <property type="component" value="Unassembled WGS sequence"/>
</dbReference>